<keyword evidence="6 10" id="KW-1133">Transmembrane helix</keyword>
<dbReference type="PANTHER" id="PTHR11153">
    <property type="entry name" value="SIDEROFLEXIN"/>
    <property type="match status" value="1"/>
</dbReference>
<comment type="subcellular location">
    <subcellularLocation>
        <location evidence="1 10">Mitochondrion membrane</location>
        <topology evidence="1 10">Multi-pass membrane protein</topology>
    </subcellularLocation>
</comment>
<evidence type="ECO:0000256" key="7">
    <source>
        <dbReference type="ARBA" id="ARBA00023128"/>
    </source>
</evidence>
<dbReference type="InterPro" id="IPR004686">
    <property type="entry name" value="Mtc"/>
</dbReference>
<protein>
    <recommendedName>
        <fullName evidence="10">Sidoreflexin</fullName>
    </recommendedName>
</protein>
<dbReference type="Proteomes" id="UP000230423">
    <property type="component" value="Unassembled WGS sequence"/>
</dbReference>
<feature type="transmembrane region" description="Helical" evidence="10">
    <location>
        <begin position="181"/>
        <end position="199"/>
    </location>
</feature>
<evidence type="ECO:0000256" key="6">
    <source>
        <dbReference type="ARBA" id="ARBA00022989"/>
    </source>
</evidence>
<comment type="similarity">
    <text evidence="2 10">Belongs to the sideroflexin family.</text>
</comment>
<feature type="transmembrane region" description="Helical" evidence="10">
    <location>
        <begin position="266"/>
        <end position="286"/>
    </location>
</feature>
<reference evidence="11 12" key="1">
    <citation type="submission" date="2015-09" db="EMBL/GenBank/DDBJ databases">
        <title>Draft genome of the parasitic nematode Teladorsagia circumcincta isolate WARC Sus (inbred).</title>
        <authorList>
            <person name="Mitreva M."/>
        </authorList>
    </citation>
    <scope>NUCLEOTIDE SEQUENCE [LARGE SCALE GENOMIC DNA]</scope>
    <source>
        <strain evidence="11 12">S</strain>
    </source>
</reference>
<sequence length="380" mass="42119">MTEKVAALPVKPDISKPRWDQSTFEGRAKHFFTITNPLNILLSSATLEKSKKIVTDYKNGTYDKDLTVDELWHAKHVYDSAYHPDTGEKMFILGRMSAQVPCNMTITGGMLTFYQKTAHVVFFQWINQTFNAVVNYTNRSGPNPVSSERLFASYVAATGGAMAAALGCNRALAKMKNVPRIVGALVPFIAVAAANAINIPMMRSNEFVVGIPVEDKNGEVLGSSLNVPYRAIPQVTISRIFMATPGMVLVPIIFQRCMKMRSYKPWMAAPLQTLLVGFFLTFSTPLCCALFPQKTPVSVKYLEPELQKKIAALKNPPEIVYYNKGLRVASVRNVGILILVGGNWNSKLILDEELRNRAVCWQGECIALTGPAKKYENLST</sequence>
<comment type="catalytic activity">
    <reaction evidence="9">
        <text>L-serine(in) = L-serine(out)</text>
        <dbReference type="Rhea" id="RHEA:35031"/>
        <dbReference type="ChEBI" id="CHEBI:33384"/>
    </reaction>
</comment>
<evidence type="ECO:0000256" key="3">
    <source>
        <dbReference type="ARBA" id="ARBA00022448"/>
    </source>
</evidence>
<keyword evidence="8 10" id="KW-0472">Membrane</keyword>
<dbReference type="OrthoDB" id="6608471at2759"/>
<dbReference type="PANTHER" id="PTHR11153:SF20">
    <property type="entry name" value="SIDEROFLEXIN-3"/>
    <property type="match status" value="1"/>
</dbReference>
<evidence type="ECO:0000313" key="12">
    <source>
        <dbReference type="Proteomes" id="UP000230423"/>
    </source>
</evidence>
<keyword evidence="7 10" id="KW-0496">Mitochondrion</keyword>
<dbReference type="AlphaFoldDB" id="A0A2G9UD13"/>
<organism evidence="11 12">
    <name type="scientific">Teladorsagia circumcincta</name>
    <name type="common">Brown stomach worm</name>
    <name type="synonym">Ostertagia circumcincta</name>
    <dbReference type="NCBI Taxonomy" id="45464"/>
    <lineage>
        <taxon>Eukaryota</taxon>
        <taxon>Metazoa</taxon>
        <taxon>Ecdysozoa</taxon>
        <taxon>Nematoda</taxon>
        <taxon>Chromadorea</taxon>
        <taxon>Rhabditida</taxon>
        <taxon>Rhabditina</taxon>
        <taxon>Rhabditomorpha</taxon>
        <taxon>Strongyloidea</taxon>
        <taxon>Trichostrongylidae</taxon>
        <taxon>Teladorsagia</taxon>
    </lineage>
</organism>
<gene>
    <name evidence="11" type="ORF">TELCIR_10914</name>
</gene>
<dbReference type="GO" id="GO:0005743">
    <property type="term" value="C:mitochondrial inner membrane"/>
    <property type="evidence" value="ECO:0007669"/>
    <property type="project" value="TreeGrafter"/>
</dbReference>
<dbReference type="EMBL" id="KZ347657">
    <property type="protein sequence ID" value="PIO67340.1"/>
    <property type="molecule type" value="Genomic_DNA"/>
</dbReference>
<keyword evidence="4 10" id="KW-0812">Transmembrane</keyword>
<accession>A0A2G9UD13</accession>
<dbReference type="GO" id="GO:0015075">
    <property type="term" value="F:monoatomic ion transmembrane transporter activity"/>
    <property type="evidence" value="ECO:0007669"/>
    <property type="project" value="InterPro"/>
</dbReference>
<keyword evidence="12" id="KW-1185">Reference proteome</keyword>
<evidence type="ECO:0000256" key="10">
    <source>
        <dbReference type="RuleBase" id="RU362000"/>
    </source>
</evidence>
<dbReference type="GO" id="GO:0140300">
    <property type="term" value="P:serine import into mitochondrion"/>
    <property type="evidence" value="ECO:0007669"/>
    <property type="project" value="TreeGrafter"/>
</dbReference>
<keyword evidence="5" id="KW-0029">Amino-acid transport</keyword>
<evidence type="ECO:0000256" key="1">
    <source>
        <dbReference type="ARBA" id="ARBA00004225"/>
    </source>
</evidence>
<evidence type="ECO:0000256" key="2">
    <source>
        <dbReference type="ARBA" id="ARBA00005974"/>
    </source>
</evidence>
<evidence type="ECO:0000256" key="9">
    <source>
        <dbReference type="ARBA" id="ARBA00036416"/>
    </source>
</evidence>
<dbReference type="NCBIfam" id="TIGR00798">
    <property type="entry name" value="mtc"/>
    <property type="match status" value="1"/>
</dbReference>
<keyword evidence="3" id="KW-0813">Transport</keyword>
<evidence type="ECO:0000256" key="5">
    <source>
        <dbReference type="ARBA" id="ARBA00022970"/>
    </source>
</evidence>
<feature type="transmembrane region" description="Helical" evidence="10">
    <location>
        <begin position="231"/>
        <end position="254"/>
    </location>
</feature>
<proteinExistence type="inferred from homology"/>
<dbReference type="Pfam" id="PF03820">
    <property type="entry name" value="SFXNs"/>
    <property type="match status" value="1"/>
</dbReference>
<evidence type="ECO:0000256" key="8">
    <source>
        <dbReference type="ARBA" id="ARBA00023136"/>
    </source>
</evidence>
<evidence type="ECO:0000256" key="4">
    <source>
        <dbReference type="ARBA" id="ARBA00022692"/>
    </source>
</evidence>
<feature type="transmembrane region" description="Helical" evidence="10">
    <location>
        <begin position="150"/>
        <end position="169"/>
    </location>
</feature>
<name>A0A2G9UD13_TELCI</name>
<evidence type="ECO:0000313" key="11">
    <source>
        <dbReference type="EMBL" id="PIO67340.1"/>
    </source>
</evidence>